<dbReference type="InterPro" id="IPR036113">
    <property type="entry name" value="Asp/Glu-ADT_sf_sub_c"/>
</dbReference>
<dbReference type="HAMAP" id="MF_00122">
    <property type="entry name" value="GatC"/>
    <property type="match status" value="1"/>
</dbReference>
<keyword evidence="3" id="KW-1185">Reference proteome</keyword>
<name>A0A953T4C4_9BURK</name>
<comment type="catalytic activity">
    <reaction evidence="1">
        <text>L-aspartyl-tRNA(Asn) + L-glutamine + ATP + H2O = L-asparaginyl-tRNA(Asn) + L-glutamate + ADP + phosphate + 2 H(+)</text>
        <dbReference type="Rhea" id="RHEA:14513"/>
        <dbReference type="Rhea" id="RHEA-COMP:9674"/>
        <dbReference type="Rhea" id="RHEA-COMP:9677"/>
        <dbReference type="ChEBI" id="CHEBI:15377"/>
        <dbReference type="ChEBI" id="CHEBI:15378"/>
        <dbReference type="ChEBI" id="CHEBI:29985"/>
        <dbReference type="ChEBI" id="CHEBI:30616"/>
        <dbReference type="ChEBI" id="CHEBI:43474"/>
        <dbReference type="ChEBI" id="CHEBI:58359"/>
        <dbReference type="ChEBI" id="CHEBI:78515"/>
        <dbReference type="ChEBI" id="CHEBI:78516"/>
        <dbReference type="ChEBI" id="CHEBI:456216"/>
    </reaction>
</comment>
<dbReference type="Proteomes" id="UP000739565">
    <property type="component" value="Unassembled WGS sequence"/>
</dbReference>
<evidence type="ECO:0000256" key="1">
    <source>
        <dbReference type="HAMAP-Rule" id="MF_00122"/>
    </source>
</evidence>
<reference evidence="2" key="1">
    <citation type="submission" date="2021-07" db="EMBL/GenBank/DDBJ databases">
        <title>New genus and species of the family Alcaligenaceae.</title>
        <authorList>
            <person name="Hahn M.W."/>
        </authorList>
    </citation>
    <scope>NUCLEOTIDE SEQUENCE</scope>
    <source>
        <strain evidence="2">LF4-65</strain>
    </source>
</reference>
<dbReference type="PANTHER" id="PTHR15004">
    <property type="entry name" value="GLUTAMYL-TRNA(GLN) AMIDOTRANSFERASE SUBUNIT C, MITOCHONDRIAL"/>
    <property type="match status" value="1"/>
</dbReference>
<dbReference type="GO" id="GO:0005524">
    <property type="term" value="F:ATP binding"/>
    <property type="evidence" value="ECO:0007669"/>
    <property type="project" value="UniProtKB-KW"/>
</dbReference>
<keyword evidence="1" id="KW-0648">Protein biosynthesis</keyword>
<keyword evidence="1" id="KW-0547">Nucleotide-binding</keyword>
<proteinExistence type="inferred from homology"/>
<dbReference type="Gene3D" id="1.10.20.60">
    <property type="entry name" value="Glu-tRNAGln amidotransferase C subunit, N-terminal domain"/>
    <property type="match status" value="1"/>
</dbReference>
<dbReference type="RefSeq" id="WP_259661020.1">
    <property type="nucleotide sequence ID" value="NZ_JAHXRI010000006.1"/>
</dbReference>
<dbReference type="GO" id="GO:0006412">
    <property type="term" value="P:translation"/>
    <property type="evidence" value="ECO:0007669"/>
    <property type="project" value="UniProtKB-UniRule"/>
</dbReference>
<accession>A0A953T4C4</accession>
<keyword evidence="1" id="KW-0067">ATP-binding</keyword>
<comment type="subunit">
    <text evidence="1">Heterotrimer of A, B and C subunits.</text>
</comment>
<organism evidence="2 3">
    <name type="scientific">Zwartia hollandica</name>
    <dbReference type="NCBI Taxonomy" id="324606"/>
    <lineage>
        <taxon>Bacteria</taxon>
        <taxon>Pseudomonadati</taxon>
        <taxon>Pseudomonadota</taxon>
        <taxon>Betaproteobacteria</taxon>
        <taxon>Burkholderiales</taxon>
        <taxon>Alcaligenaceae</taxon>
        <taxon>Zwartia</taxon>
    </lineage>
</organism>
<protein>
    <recommendedName>
        <fullName evidence="1">Aspartyl/glutamyl-tRNA(Asn/Gln) amidotransferase subunit C</fullName>
        <shortName evidence="1">Asp/Glu-ADT subunit C</shortName>
        <ecNumber evidence="1">6.3.5.-</ecNumber>
    </recommendedName>
</protein>
<dbReference type="GO" id="GO:0006450">
    <property type="term" value="P:regulation of translational fidelity"/>
    <property type="evidence" value="ECO:0007669"/>
    <property type="project" value="InterPro"/>
</dbReference>
<dbReference type="Pfam" id="PF02686">
    <property type="entry name" value="GatC"/>
    <property type="match status" value="1"/>
</dbReference>
<dbReference type="GO" id="GO:0050567">
    <property type="term" value="F:glutaminyl-tRNA synthase (glutamine-hydrolyzing) activity"/>
    <property type="evidence" value="ECO:0007669"/>
    <property type="project" value="UniProtKB-UniRule"/>
</dbReference>
<dbReference type="AlphaFoldDB" id="A0A953T4C4"/>
<dbReference type="SUPFAM" id="SSF141000">
    <property type="entry name" value="Glu-tRNAGln amidotransferase C subunit"/>
    <property type="match status" value="1"/>
</dbReference>
<dbReference type="GO" id="GO:0070681">
    <property type="term" value="P:glutaminyl-tRNAGln biosynthesis via transamidation"/>
    <property type="evidence" value="ECO:0007669"/>
    <property type="project" value="TreeGrafter"/>
</dbReference>
<dbReference type="PANTHER" id="PTHR15004:SF0">
    <property type="entry name" value="GLUTAMYL-TRNA(GLN) AMIDOTRANSFERASE SUBUNIT C, MITOCHONDRIAL"/>
    <property type="match status" value="1"/>
</dbReference>
<evidence type="ECO:0000313" key="3">
    <source>
        <dbReference type="Proteomes" id="UP000739565"/>
    </source>
</evidence>
<dbReference type="EC" id="6.3.5.-" evidence="1"/>
<comment type="function">
    <text evidence="1">Allows the formation of correctly charged Asn-tRNA(Asn) or Gln-tRNA(Gln) through the transamidation of misacylated Asp-tRNA(Asn) or Glu-tRNA(Gln) in organisms which lack either or both of asparaginyl-tRNA or glutaminyl-tRNA synthetases. The reaction takes place in the presence of glutamine and ATP through an activated phospho-Asp-tRNA(Asn) or phospho-Glu-tRNA(Gln).</text>
</comment>
<gene>
    <name evidence="1 2" type="primary">gatC</name>
    <name evidence="2" type="ORF">KZZ10_06850</name>
</gene>
<sequence>MALTDQEVVRIARLARLHLTEAQQAQAKTDLNKILGIIQTLQAVDTTGVEPLAHPLSAVTEVSLRLREDQVTEISSVERREALMVNAPGSAQGLFLVPKVLE</sequence>
<evidence type="ECO:0000313" key="2">
    <source>
        <dbReference type="EMBL" id="MBZ1350361.1"/>
    </source>
</evidence>
<dbReference type="InterPro" id="IPR003837">
    <property type="entry name" value="GatC"/>
</dbReference>
<comment type="similarity">
    <text evidence="1">Belongs to the GatC family.</text>
</comment>
<comment type="catalytic activity">
    <reaction evidence="1">
        <text>L-glutamyl-tRNA(Gln) + L-glutamine + ATP + H2O = L-glutaminyl-tRNA(Gln) + L-glutamate + ADP + phosphate + H(+)</text>
        <dbReference type="Rhea" id="RHEA:17521"/>
        <dbReference type="Rhea" id="RHEA-COMP:9681"/>
        <dbReference type="Rhea" id="RHEA-COMP:9684"/>
        <dbReference type="ChEBI" id="CHEBI:15377"/>
        <dbReference type="ChEBI" id="CHEBI:15378"/>
        <dbReference type="ChEBI" id="CHEBI:29985"/>
        <dbReference type="ChEBI" id="CHEBI:30616"/>
        <dbReference type="ChEBI" id="CHEBI:43474"/>
        <dbReference type="ChEBI" id="CHEBI:58359"/>
        <dbReference type="ChEBI" id="CHEBI:78520"/>
        <dbReference type="ChEBI" id="CHEBI:78521"/>
        <dbReference type="ChEBI" id="CHEBI:456216"/>
    </reaction>
</comment>
<comment type="caution">
    <text evidence="2">The sequence shown here is derived from an EMBL/GenBank/DDBJ whole genome shotgun (WGS) entry which is preliminary data.</text>
</comment>
<dbReference type="EMBL" id="JAHXRI010000006">
    <property type="protein sequence ID" value="MBZ1350361.1"/>
    <property type="molecule type" value="Genomic_DNA"/>
</dbReference>
<dbReference type="NCBIfam" id="TIGR00135">
    <property type="entry name" value="gatC"/>
    <property type="match status" value="1"/>
</dbReference>
<keyword evidence="1" id="KW-0436">Ligase</keyword>